<dbReference type="InterPro" id="IPR050327">
    <property type="entry name" value="Proton-linked_MCT"/>
</dbReference>
<dbReference type="PROSITE" id="PS50850">
    <property type="entry name" value="MFS"/>
    <property type="match status" value="1"/>
</dbReference>
<dbReference type="PANTHER" id="PTHR11360:SF317">
    <property type="entry name" value="MAJOR FACILITATOR SUPERFAMILY (MFS) PROFILE DOMAIN-CONTAINING PROTEIN-RELATED"/>
    <property type="match status" value="1"/>
</dbReference>
<dbReference type="EMBL" id="JALNTZ010002297">
    <property type="protein sequence ID" value="KAJ3618744.1"/>
    <property type="molecule type" value="Genomic_DNA"/>
</dbReference>
<name>A0AA38LZ97_9CUCU</name>
<sequence>MKWIISVANFLKAYYSISPKKKSLEQIEREKYLYKKIPFSRYMIIPCAFAVQLCCGSLYSWSVFNIPIEHELNLTEGKTSITFYIAVGIFGFSAAASGPCLEMYGPCRTLLASCLFIISGLLISALSIYLKCIALLYVGYGVLCGMGFGIAYLTPIAPLQKWFPSKKGMLSGIAVCGFGGGSMASAQLAAYLITKIGVSMSFVVLTAIILLIMIPSSFILRTPPGPSEARSKNECLKDIKSVLKGSAETTDLVDEENIEVKLEENTCQINKFIQYIESKTINMEFIEALKTREFIFMYLTLLANSCFGILIISKLQDIAIQQFGVSYELATHTVSVNSFFNLLGGLVYGALSDIIGQRPLLITSLGSQIVIAAVTPYLLQKEGFWAFMVLMWALSSFYGGGFGIMPAFLNEMFGSKNLDALHGVILTSWSLVGVVGGIVFSLIYKMEVDKGTPVKHRYDINLYWICCLTSFGLIGCLFIRTNQRDRLMPPIVGQLARLRIHNNLLRLQWVSKKKDDIEWEEYCKCMLEKIKLGQLEVCNS</sequence>
<dbReference type="GO" id="GO:0022857">
    <property type="term" value="F:transmembrane transporter activity"/>
    <property type="evidence" value="ECO:0007669"/>
    <property type="project" value="InterPro"/>
</dbReference>
<proteinExistence type="predicted"/>
<dbReference type="Pfam" id="PF07690">
    <property type="entry name" value="MFS_1"/>
    <property type="match status" value="1"/>
</dbReference>
<feature type="transmembrane region" description="Helical" evidence="2">
    <location>
        <begin position="421"/>
        <end position="442"/>
    </location>
</feature>
<evidence type="ECO:0000256" key="2">
    <source>
        <dbReference type="SAM" id="Phobius"/>
    </source>
</evidence>
<gene>
    <name evidence="4" type="ORF">Zmor_008773</name>
</gene>
<feature type="domain" description="Major facilitator superfamily (MFS) profile" evidence="3">
    <location>
        <begin position="40"/>
        <end position="484"/>
    </location>
</feature>
<organism evidence="4 5">
    <name type="scientific">Zophobas morio</name>
    <dbReference type="NCBI Taxonomy" id="2755281"/>
    <lineage>
        <taxon>Eukaryota</taxon>
        <taxon>Metazoa</taxon>
        <taxon>Ecdysozoa</taxon>
        <taxon>Arthropoda</taxon>
        <taxon>Hexapoda</taxon>
        <taxon>Insecta</taxon>
        <taxon>Pterygota</taxon>
        <taxon>Neoptera</taxon>
        <taxon>Endopterygota</taxon>
        <taxon>Coleoptera</taxon>
        <taxon>Polyphaga</taxon>
        <taxon>Cucujiformia</taxon>
        <taxon>Tenebrionidae</taxon>
        <taxon>Zophobas</taxon>
    </lineage>
</organism>
<dbReference type="Gene3D" id="1.20.1250.20">
    <property type="entry name" value="MFS general substrate transporter like domains"/>
    <property type="match status" value="2"/>
</dbReference>
<evidence type="ECO:0000256" key="1">
    <source>
        <dbReference type="ARBA" id="ARBA00004141"/>
    </source>
</evidence>
<evidence type="ECO:0000313" key="4">
    <source>
        <dbReference type="EMBL" id="KAJ3618744.1"/>
    </source>
</evidence>
<feature type="transmembrane region" description="Helical" evidence="2">
    <location>
        <begin position="81"/>
        <end position="98"/>
    </location>
</feature>
<dbReference type="InterPro" id="IPR036259">
    <property type="entry name" value="MFS_trans_sf"/>
</dbReference>
<protein>
    <recommendedName>
        <fullName evidence="3">Major facilitator superfamily (MFS) profile domain-containing protein</fullName>
    </recommendedName>
</protein>
<keyword evidence="5" id="KW-1185">Reference proteome</keyword>
<feature type="transmembrane region" description="Helical" evidence="2">
    <location>
        <begin position="332"/>
        <end position="351"/>
    </location>
</feature>
<evidence type="ECO:0000259" key="3">
    <source>
        <dbReference type="PROSITE" id="PS50850"/>
    </source>
</evidence>
<feature type="transmembrane region" description="Helical" evidence="2">
    <location>
        <begin position="360"/>
        <end position="379"/>
    </location>
</feature>
<dbReference type="Proteomes" id="UP001168821">
    <property type="component" value="Unassembled WGS sequence"/>
</dbReference>
<dbReference type="GO" id="GO:0016020">
    <property type="term" value="C:membrane"/>
    <property type="evidence" value="ECO:0007669"/>
    <property type="project" value="UniProtKB-SubCell"/>
</dbReference>
<evidence type="ECO:0000313" key="5">
    <source>
        <dbReference type="Proteomes" id="UP001168821"/>
    </source>
</evidence>
<accession>A0AA38LZ97</accession>
<feature type="transmembrane region" description="Helical" evidence="2">
    <location>
        <begin position="294"/>
        <end position="312"/>
    </location>
</feature>
<keyword evidence="2" id="KW-0812">Transmembrane</keyword>
<keyword evidence="2" id="KW-0472">Membrane</keyword>
<dbReference type="SUPFAM" id="SSF103473">
    <property type="entry name" value="MFS general substrate transporter"/>
    <property type="match status" value="1"/>
</dbReference>
<comment type="caution">
    <text evidence="4">The sequence shown here is derived from an EMBL/GenBank/DDBJ whole genome shotgun (WGS) entry which is preliminary data.</text>
</comment>
<feature type="transmembrane region" description="Helical" evidence="2">
    <location>
        <begin position="199"/>
        <end position="220"/>
    </location>
</feature>
<feature type="transmembrane region" description="Helical" evidence="2">
    <location>
        <begin position="169"/>
        <end position="193"/>
    </location>
</feature>
<reference evidence="4" key="1">
    <citation type="journal article" date="2023" name="G3 (Bethesda)">
        <title>Whole genome assemblies of Zophobas morio and Tenebrio molitor.</title>
        <authorList>
            <person name="Kaur S."/>
            <person name="Stinson S.A."/>
            <person name="diCenzo G.C."/>
        </authorList>
    </citation>
    <scope>NUCLEOTIDE SEQUENCE</scope>
    <source>
        <strain evidence="4">QUZm001</strain>
    </source>
</reference>
<feature type="transmembrane region" description="Helical" evidence="2">
    <location>
        <begin position="385"/>
        <end position="409"/>
    </location>
</feature>
<feature type="transmembrane region" description="Helical" evidence="2">
    <location>
        <begin position="462"/>
        <end position="479"/>
    </location>
</feature>
<feature type="transmembrane region" description="Helical" evidence="2">
    <location>
        <begin position="136"/>
        <end position="157"/>
    </location>
</feature>
<dbReference type="InterPro" id="IPR020846">
    <property type="entry name" value="MFS_dom"/>
</dbReference>
<comment type="subcellular location">
    <subcellularLocation>
        <location evidence="1">Membrane</location>
        <topology evidence="1">Multi-pass membrane protein</topology>
    </subcellularLocation>
</comment>
<dbReference type="PANTHER" id="PTHR11360">
    <property type="entry name" value="MONOCARBOXYLATE TRANSPORTER"/>
    <property type="match status" value="1"/>
</dbReference>
<feature type="transmembrane region" description="Helical" evidence="2">
    <location>
        <begin position="110"/>
        <end position="130"/>
    </location>
</feature>
<dbReference type="AlphaFoldDB" id="A0AA38LZ97"/>
<dbReference type="InterPro" id="IPR011701">
    <property type="entry name" value="MFS"/>
</dbReference>
<keyword evidence="2" id="KW-1133">Transmembrane helix</keyword>
<feature type="transmembrane region" description="Helical" evidence="2">
    <location>
        <begin position="39"/>
        <end position="61"/>
    </location>
</feature>
<dbReference type="CDD" id="cd17353">
    <property type="entry name" value="MFS_OFA_like"/>
    <property type="match status" value="1"/>
</dbReference>